<gene>
    <name evidence="2" type="ORF">WH96_17145</name>
</gene>
<reference evidence="2 3" key="1">
    <citation type="submission" date="2015-03" db="EMBL/GenBank/DDBJ databases">
        <title>Genome Sequence of Kiloniella spongiae MEBiC09566, isolated from a marine sponge.</title>
        <authorList>
            <person name="Shao Z."/>
            <person name="Wang L."/>
            <person name="Li X."/>
        </authorList>
    </citation>
    <scope>NUCLEOTIDE SEQUENCE [LARGE SCALE GENOMIC DNA]</scope>
    <source>
        <strain evidence="2 3">MEBiC09566</strain>
    </source>
</reference>
<evidence type="ECO:0008006" key="4">
    <source>
        <dbReference type="Google" id="ProtNLM"/>
    </source>
</evidence>
<dbReference type="AlphaFoldDB" id="A0A0H2MBL9"/>
<feature type="transmembrane region" description="Helical" evidence="1">
    <location>
        <begin position="76"/>
        <end position="94"/>
    </location>
</feature>
<keyword evidence="1" id="KW-0812">Transmembrane</keyword>
<organism evidence="2 3">
    <name type="scientific">Kiloniella spongiae</name>
    <dbReference type="NCBI Taxonomy" id="1489064"/>
    <lineage>
        <taxon>Bacteria</taxon>
        <taxon>Pseudomonadati</taxon>
        <taxon>Pseudomonadota</taxon>
        <taxon>Alphaproteobacteria</taxon>
        <taxon>Rhodospirillales</taxon>
        <taxon>Kiloniellaceae</taxon>
        <taxon>Kiloniella</taxon>
    </lineage>
</organism>
<keyword evidence="1" id="KW-1133">Transmembrane helix</keyword>
<sequence>MIDWGRFLSWWPQLIAVSGLFILILRKNENIVNGILPVLVTVGMAIGLDHLVAWIYPLVTPGDISVGYSWMRGASLGQWMGPYPIFLSTLTLACMIWFRSYLFCCSLFCLSIVNAWGVILVGKYFPSQILLGMIIGAVSALSVILFGWGQKKVRYYLMSSQENLSTMS</sequence>
<feature type="transmembrane region" description="Helical" evidence="1">
    <location>
        <begin position="101"/>
        <end position="122"/>
    </location>
</feature>
<evidence type="ECO:0000313" key="2">
    <source>
        <dbReference type="EMBL" id="KLN59591.1"/>
    </source>
</evidence>
<dbReference type="STRING" id="1489064.WH96_17145"/>
<dbReference type="EMBL" id="LAQL01000013">
    <property type="protein sequence ID" value="KLN59591.1"/>
    <property type="molecule type" value="Genomic_DNA"/>
</dbReference>
<protein>
    <recommendedName>
        <fullName evidence="4">Phosphatidic acid phosphatase type 2/haloperoxidase domain-containing protein</fullName>
    </recommendedName>
</protein>
<feature type="transmembrane region" description="Helical" evidence="1">
    <location>
        <begin position="32"/>
        <end position="56"/>
    </location>
</feature>
<dbReference type="Proteomes" id="UP000035444">
    <property type="component" value="Unassembled WGS sequence"/>
</dbReference>
<evidence type="ECO:0000256" key="1">
    <source>
        <dbReference type="SAM" id="Phobius"/>
    </source>
</evidence>
<accession>A0A0H2MBL9</accession>
<evidence type="ECO:0000313" key="3">
    <source>
        <dbReference type="Proteomes" id="UP000035444"/>
    </source>
</evidence>
<comment type="caution">
    <text evidence="2">The sequence shown here is derived from an EMBL/GenBank/DDBJ whole genome shotgun (WGS) entry which is preliminary data.</text>
</comment>
<keyword evidence="1" id="KW-0472">Membrane</keyword>
<name>A0A0H2MBL9_9PROT</name>
<proteinExistence type="predicted"/>
<feature type="transmembrane region" description="Helical" evidence="1">
    <location>
        <begin position="6"/>
        <end position="25"/>
    </location>
</feature>
<keyword evidence="3" id="KW-1185">Reference proteome</keyword>
<feature type="transmembrane region" description="Helical" evidence="1">
    <location>
        <begin position="128"/>
        <end position="148"/>
    </location>
</feature>